<name>A0A0X3Q0M4_SCHSO</name>
<dbReference type="PANTHER" id="PTHR13101">
    <property type="entry name" value="PHOSPHOMEVALONATE KINASE"/>
    <property type="match status" value="1"/>
</dbReference>
<evidence type="ECO:0000256" key="17">
    <source>
        <dbReference type="ARBA" id="ARBA00034549"/>
    </source>
</evidence>
<keyword evidence="13" id="KW-0756">Sterol biosynthesis</keyword>
<evidence type="ECO:0000256" key="3">
    <source>
        <dbReference type="ARBA" id="ARBA00012958"/>
    </source>
</evidence>
<accession>A0A0X3Q0M4</accession>
<keyword evidence="4" id="KW-0963">Cytoplasm</keyword>
<keyword evidence="5" id="KW-0444">Lipid biosynthesis</keyword>
<dbReference type="GO" id="GO:0005524">
    <property type="term" value="F:ATP binding"/>
    <property type="evidence" value="ECO:0007669"/>
    <property type="project" value="UniProtKB-KW"/>
</dbReference>
<evidence type="ECO:0000256" key="16">
    <source>
        <dbReference type="ARBA" id="ARBA00023221"/>
    </source>
</evidence>
<keyword evidence="11" id="KW-0067">ATP-binding</keyword>
<keyword evidence="8" id="KW-0547">Nucleotide-binding</keyword>
<evidence type="ECO:0000256" key="1">
    <source>
        <dbReference type="ARBA" id="ARBA00004514"/>
    </source>
</evidence>
<dbReference type="Gene3D" id="3.40.50.300">
    <property type="entry name" value="P-loop containing nucleotide triphosphate hydrolases"/>
    <property type="match status" value="1"/>
</dbReference>
<dbReference type="Pfam" id="PF04275">
    <property type="entry name" value="P-mevalo_kinase"/>
    <property type="match status" value="1"/>
</dbReference>
<keyword evidence="6" id="KW-0153">Cholesterol metabolism</keyword>
<evidence type="ECO:0000256" key="9">
    <source>
        <dbReference type="ARBA" id="ARBA00022777"/>
    </source>
</evidence>
<evidence type="ECO:0000256" key="7">
    <source>
        <dbReference type="ARBA" id="ARBA00022679"/>
    </source>
</evidence>
<evidence type="ECO:0000256" key="12">
    <source>
        <dbReference type="ARBA" id="ARBA00022955"/>
    </source>
</evidence>
<reference evidence="18" key="1">
    <citation type="submission" date="2016-01" db="EMBL/GenBank/DDBJ databases">
        <title>Reference transcriptome for the parasite Schistocephalus solidus: insights into the molecular evolution of parasitism.</title>
        <authorList>
            <person name="Hebert F.O."/>
            <person name="Grambauer S."/>
            <person name="Barber I."/>
            <person name="Landry C.R."/>
            <person name="Aubin-Horth N."/>
        </authorList>
    </citation>
    <scope>NUCLEOTIDE SEQUENCE</scope>
</reference>
<dbReference type="PANTHER" id="PTHR13101:SF1">
    <property type="entry name" value="PHOSPHOMEVALONATE KINASE"/>
    <property type="match status" value="1"/>
</dbReference>
<keyword evidence="16" id="KW-0753">Steroid metabolism</keyword>
<organism evidence="18">
    <name type="scientific">Schistocephalus solidus</name>
    <name type="common">Tapeworm</name>
    <dbReference type="NCBI Taxonomy" id="70667"/>
    <lineage>
        <taxon>Eukaryota</taxon>
        <taxon>Metazoa</taxon>
        <taxon>Spiralia</taxon>
        <taxon>Lophotrochozoa</taxon>
        <taxon>Platyhelminthes</taxon>
        <taxon>Cestoda</taxon>
        <taxon>Eucestoda</taxon>
        <taxon>Diphyllobothriidea</taxon>
        <taxon>Diphyllobothriidae</taxon>
        <taxon>Schistocephalus</taxon>
    </lineage>
</organism>
<dbReference type="GO" id="GO:0004631">
    <property type="term" value="F:phosphomevalonate kinase activity"/>
    <property type="evidence" value="ECO:0007669"/>
    <property type="project" value="UniProtKB-EC"/>
</dbReference>
<evidence type="ECO:0000313" key="18">
    <source>
        <dbReference type="EMBL" id="JAP57328.1"/>
    </source>
</evidence>
<evidence type="ECO:0000256" key="2">
    <source>
        <dbReference type="ARBA" id="ARBA00005017"/>
    </source>
</evidence>
<proteinExistence type="predicted"/>
<comment type="subcellular location">
    <subcellularLocation>
        <location evidence="1">Cytoplasm</location>
        <location evidence="1">Cytosol</location>
    </subcellularLocation>
</comment>
<dbReference type="AlphaFoldDB" id="A0A0X3Q0M4"/>
<keyword evidence="10" id="KW-0152">Cholesterol biosynthesis</keyword>
<dbReference type="InterPro" id="IPR005919">
    <property type="entry name" value="Pmev_kin_anim"/>
</dbReference>
<comment type="pathway">
    <text evidence="2">Isoprenoid biosynthesis; isopentenyl diphosphate biosynthesis via mevalonate pathway; isopentenyl diphosphate from (R)-mevalonate: step 2/3.</text>
</comment>
<evidence type="ECO:0000256" key="14">
    <source>
        <dbReference type="ARBA" id="ARBA00023098"/>
    </source>
</evidence>
<sequence length="198" mass="22152">MTWEKTNFIILSGKRKSGKDYVAHQLSSRLSASGISVSIIHLSEPIKRAYARLNDLDPDLLMSSAAYKENYRTEMVRWGEERRTQDPGIFCREALDWVCTPSGPPAVVIVADARRPSDINFFGCISSPYRTPLHLRIFASEATRRARGWHPVPTVDEADTECALDDAPYDLLVVNEGSESLEKSMASVMSFLLKTLSV</sequence>
<dbReference type="SUPFAM" id="SSF52540">
    <property type="entry name" value="P-loop containing nucleoside triphosphate hydrolases"/>
    <property type="match status" value="1"/>
</dbReference>
<dbReference type="EMBL" id="GEEE01005897">
    <property type="protein sequence ID" value="JAP57328.1"/>
    <property type="molecule type" value="Transcribed_RNA"/>
</dbReference>
<evidence type="ECO:0000256" key="11">
    <source>
        <dbReference type="ARBA" id="ARBA00022840"/>
    </source>
</evidence>
<dbReference type="GO" id="GO:0019287">
    <property type="term" value="P:isopentenyl diphosphate biosynthetic process, mevalonate pathway"/>
    <property type="evidence" value="ECO:0007669"/>
    <property type="project" value="UniProtKB-UniPathway"/>
</dbReference>
<evidence type="ECO:0000256" key="4">
    <source>
        <dbReference type="ARBA" id="ARBA00022490"/>
    </source>
</evidence>
<evidence type="ECO:0000256" key="10">
    <source>
        <dbReference type="ARBA" id="ARBA00022778"/>
    </source>
</evidence>
<evidence type="ECO:0000256" key="13">
    <source>
        <dbReference type="ARBA" id="ARBA00023011"/>
    </source>
</evidence>
<dbReference type="UniPathway" id="UPA00057">
    <property type="reaction ID" value="UER00099"/>
</dbReference>
<keyword evidence="9" id="KW-0418">Kinase</keyword>
<evidence type="ECO:0000256" key="15">
    <source>
        <dbReference type="ARBA" id="ARBA00023166"/>
    </source>
</evidence>
<gene>
    <name evidence="18" type="ORF">TR113738</name>
</gene>
<dbReference type="InterPro" id="IPR027417">
    <property type="entry name" value="P-loop_NTPase"/>
</dbReference>
<evidence type="ECO:0000256" key="5">
    <source>
        <dbReference type="ARBA" id="ARBA00022516"/>
    </source>
</evidence>
<keyword evidence="7" id="KW-0808">Transferase</keyword>
<dbReference type="GO" id="GO:0006695">
    <property type="term" value="P:cholesterol biosynthetic process"/>
    <property type="evidence" value="ECO:0007669"/>
    <property type="project" value="UniProtKB-KW"/>
</dbReference>
<keyword evidence="12" id="KW-0752">Steroid biosynthesis</keyword>
<evidence type="ECO:0000256" key="6">
    <source>
        <dbReference type="ARBA" id="ARBA00022548"/>
    </source>
</evidence>
<protein>
    <recommendedName>
        <fullName evidence="17">Phosphomevalonate kinase</fullName>
        <ecNumber evidence="3">2.7.4.2</ecNumber>
    </recommendedName>
</protein>
<dbReference type="EC" id="2.7.4.2" evidence="3"/>
<evidence type="ECO:0000256" key="8">
    <source>
        <dbReference type="ARBA" id="ARBA00022741"/>
    </source>
</evidence>
<dbReference type="GO" id="GO:0005829">
    <property type="term" value="C:cytosol"/>
    <property type="evidence" value="ECO:0007669"/>
    <property type="project" value="UniProtKB-SubCell"/>
</dbReference>
<keyword evidence="15" id="KW-1207">Sterol metabolism</keyword>
<keyword evidence="14" id="KW-0443">Lipid metabolism</keyword>